<dbReference type="InterPro" id="IPR044083">
    <property type="entry name" value="RamA-like"/>
</dbReference>
<comment type="caution">
    <text evidence="4">The sequence shown here is derived from an EMBL/GenBank/DDBJ whole genome shotgun (WGS) entry which is preliminary data.</text>
</comment>
<dbReference type="InterPro" id="IPR050345">
    <property type="entry name" value="Aliph_Amidase/BUP"/>
</dbReference>
<sequence>MRTPLTLALLQCAPAPLDVVGNLQRLEHAAQHAAAAGAQVLVCPEMFVSGYAIGAAAVQQLAQPADGAWAQAVAAIAQRHGIAVVYGYPERDASGTVFNAAQWINAQGQRCLNYRKTYLFGDLDRQQFAAGMPSAVTFRLQGWTIGLLICYDVEFPEATRRLALAGADLIVVPTANMPAYDFVAQTLVPVRAYENQLYVAYANYVGAEGDVHYGGLSLLAAPDGQAVAQADRSATLLLATLDDARLTAARAANRHVRDAATVPPRTP</sequence>
<dbReference type="InterPro" id="IPR036526">
    <property type="entry name" value="C-N_Hydrolase_sf"/>
</dbReference>
<dbReference type="RefSeq" id="WP_310342871.1">
    <property type="nucleotide sequence ID" value="NZ_JAVDXO010000004.1"/>
</dbReference>
<dbReference type="InterPro" id="IPR001110">
    <property type="entry name" value="UPF0012_CS"/>
</dbReference>
<gene>
    <name evidence="4" type="ORF">J2X15_002317</name>
</gene>
<comment type="similarity">
    <text evidence="1">Belongs to the carbon-nitrogen hydrolase superfamily. NIT1/NIT2 family.</text>
</comment>
<protein>
    <submittedName>
        <fullName evidence="4">Amidohydrolase</fullName>
    </submittedName>
</protein>
<organism evidence="4 5">
    <name type="scientific">Rhodoferax saidenbachensis</name>
    <dbReference type="NCBI Taxonomy" id="1484693"/>
    <lineage>
        <taxon>Bacteria</taxon>
        <taxon>Pseudomonadati</taxon>
        <taxon>Pseudomonadota</taxon>
        <taxon>Betaproteobacteria</taxon>
        <taxon>Burkholderiales</taxon>
        <taxon>Comamonadaceae</taxon>
        <taxon>Rhodoferax</taxon>
    </lineage>
</organism>
<reference evidence="4 5" key="1">
    <citation type="submission" date="2023-07" db="EMBL/GenBank/DDBJ databases">
        <title>Sorghum-associated microbial communities from plants grown in Nebraska, USA.</title>
        <authorList>
            <person name="Schachtman D."/>
        </authorList>
    </citation>
    <scope>NUCLEOTIDE SEQUENCE [LARGE SCALE GENOMIC DNA]</scope>
    <source>
        <strain evidence="4 5">BE308</strain>
    </source>
</reference>
<dbReference type="EMBL" id="JAVDXO010000004">
    <property type="protein sequence ID" value="MDR7307031.1"/>
    <property type="molecule type" value="Genomic_DNA"/>
</dbReference>
<dbReference type="PROSITE" id="PS01227">
    <property type="entry name" value="UPF0012"/>
    <property type="match status" value="1"/>
</dbReference>
<evidence type="ECO:0000313" key="4">
    <source>
        <dbReference type="EMBL" id="MDR7307031.1"/>
    </source>
</evidence>
<accession>A0ABU1ZQ05</accession>
<dbReference type="PANTHER" id="PTHR43674:SF2">
    <property type="entry name" value="BETA-UREIDOPROPIONASE"/>
    <property type="match status" value="1"/>
</dbReference>
<dbReference type="SUPFAM" id="SSF56317">
    <property type="entry name" value="Carbon-nitrogen hydrolase"/>
    <property type="match status" value="1"/>
</dbReference>
<dbReference type="PROSITE" id="PS50263">
    <property type="entry name" value="CN_HYDROLASE"/>
    <property type="match status" value="1"/>
</dbReference>
<proteinExistence type="inferred from homology"/>
<feature type="domain" description="CN hydrolase" evidence="3">
    <location>
        <begin position="5"/>
        <end position="243"/>
    </location>
</feature>
<evidence type="ECO:0000259" key="3">
    <source>
        <dbReference type="PROSITE" id="PS50263"/>
    </source>
</evidence>
<evidence type="ECO:0000256" key="1">
    <source>
        <dbReference type="ARBA" id="ARBA00010613"/>
    </source>
</evidence>
<dbReference type="Pfam" id="PF00795">
    <property type="entry name" value="CN_hydrolase"/>
    <property type="match status" value="1"/>
</dbReference>
<keyword evidence="5" id="KW-1185">Reference proteome</keyword>
<dbReference type="InterPro" id="IPR003010">
    <property type="entry name" value="C-N_Hydrolase"/>
</dbReference>
<dbReference type="Gene3D" id="3.60.110.10">
    <property type="entry name" value="Carbon-nitrogen hydrolase"/>
    <property type="match status" value="1"/>
</dbReference>
<dbReference type="CDD" id="cd07576">
    <property type="entry name" value="R-amidase_like"/>
    <property type="match status" value="1"/>
</dbReference>
<evidence type="ECO:0000256" key="2">
    <source>
        <dbReference type="ARBA" id="ARBA00022801"/>
    </source>
</evidence>
<evidence type="ECO:0000313" key="5">
    <source>
        <dbReference type="Proteomes" id="UP001268089"/>
    </source>
</evidence>
<dbReference type="Proteomes" id="UP001268089">
    <property type="component" value="Unassembled WGS sequence"/>
</dbReference>
<dbReference type="PANTHER" id="PTHR43674">
    <property type="entry name" value="NITRILASE C965.09-RELATED"/>
    <property type="match status" value="1"/>
</dbReference>
<name>A0ABU1ZQ05_9BURK</name>
<keyword evidence="2" id="KW-0378">Hydrolase</keyword>